<dbReference type="Proteomes" id="UP001152519">
    <property type="component" value="Unassembled WGS sequence"/>
</dbReference>
<gene>
    <name evidence="2" type="ORF">SCOCK_10208</name>
</gene>
<comment type="caution">
    <text evidence="2">The sequence shown here is derived from an EMBL/GenBank/DDBJ whole genome shotgun (WGS) entry which is preliminary data.</text>
</comment>
<keyword evidence="3" id="KW-1185">Reference proteome</keyword>
<dbReference type="InterPro" id="IPR035992">
    <property type="entry name" value="Ricin_B-like_lectins"/>
</dbReference>
<feature type="chain" id="PRO_5040952656" evidence="1">
    <location>
        <begin position="40"/>
        <end position="181"/>
    </location>
</feature>
<evidence type="ECO:0000313" key="3">
    <source>
        <dbReference type="Proteomes" id="UP001152519"/>
    </source>
</evidence>
<evidence type="ECO:0000313" key="2">
    <source>
        <dbReference type="EMBL" id="CAG6390740.1"/>
    </source>
</evidence>
<organism evidence="2 3">
    <name type="scientific">Actinacidiphila cocklensis</name>
    <dbReference type="NCBI Taxonomy" id="887465"/>
    <lineage>
        <taxon>Bacteria</taxon>
        <taxon>Bacillati</taxon>
        <taxon>Actinomycetota</taxon>
        <taxon>Actinomycetes</taxon>
        <taxon>Kitasatosporales</taxon>
        <taxon>Streptomycetaceae</taxon>
        <taxon>Actinacidiphila</taxon>
    </lineage>
</organism>
<accession>A0A9W4DIA7</accession>
<dbReference type="SUPFAM" id="SSF50370">
    <property type="entry name" value="Ricin B-like lectins"/>
    <property type="match status" value="1"/>
</dbReference>
<dbReference type="EMBL" id="CAJSLV010000001">
    <property type="protein sequence ID" value="CAG6390740.1"/>
    <property type="molecule type" value="Genomic_DNA"/>
</dbReference>
<dbReference type="PROSITE" id="PS50231">
    <property type="entry name" value="RICIN_B_LECTIN"/>
    <property type="match status" value="1"/>
</dbReference>
<sequence length="181" mass="19465">MWGKTGIRNVSRPAAVAAALCSALFGATLALPIAPAASAATTYWSFDNAKRGCLESTASGTVFEGACDSGNVQQDWYWTGSMNSQGRRMLASRVSGRCLATDIKSGLNQANAVWTSFTCDADARGQRWRFDYNGIDTYGQFDSGYGTALRTSPGLPESVYSDEFTTTVALDYYYWSTSLSG</sequence>
<evidence type="ECO:0000256" key="1">
    <source>
        <dbReference type="SAM" id="SignalP"/>
    </source>
</evidence>
<name>A0A9W4DIA7_9ACTN</name>
<dbReference type="RefSeq" id="WP_251483745.1">
    <property type="nucleotide sequence ID" value="NZ_CAJSLV010000001.1"/>
</dbReference>
<protein>
    <submittedName>
        <fullName evidence="2">Ricin B-type lectin domain-containing protein</fullName>
    </submittedName>
</protein>
<dbReference type="AlphaFoldDB" id="A0A9W4DIA7"/>
<keyword evidence="1" id="KW-0732">Signal</keyword>
<dbReference type="Gene3D" id="2.80.10.50">
    <property type="match status" value="1"/>
</dbReference>
<proteinExistence type="predicted"/>
<reference evidence="2" key="1">
    <citation type="submission" date="2021-05" db="EMBL/GenBank/DDBJ databases">
        <authorList>
            <person name="Arsene-Ploetze F."/>
        </authorList>
    </citation>
    <scope>NUCLEOTIDE SEQUENCE</scope>
    <source>
        <strain evidence="2">DSM 42138</strain>
    </source>
</reference>
<feature type="signal peptide" evidence="1">
    <location>
        <begin position="1"/>
        <end position="39"/>
    </location>
</feature>